<evidence type="ECO:0000256" key="1">
    <source>
        <dbReference type="SAM" id="Phobius"/>
    </source>
</evidence>
<sequence length="73" mass="8051">MKEKNVYTLVIFLCIACFAVALKNLNIFAMVGFGLAIIGNFSASGFSFVGIEQDDQSKQIQFCNPEGKDDENH</sequence>
<keyword evidence="1" id="KW-0472">Membrane</keyword>
<dbReference type="EMBL" id="JACVHL010000002">
    <property type="protein sequence ID" value="MCC3804054.1"/>
    <property type="molecule type" value="Genomic_DNA"/>
</dbReference>
<feature type="transmembrane region" description="Helical" evidence="1">
    <location>
        <begin position="28"/>
        <end position="51"/>
    </location>
</feature>
<accession>A0A9Q3U833</accession>
<reference evidence="2" key="1">
    <citation type="submission" date="2020-09" db="EMBL/GenBank/DDBJ databases">
        <title>Genome sequence of Vibrio parahaemolyticus isolates.</title>
        <authorList>
            <person name="Hammerl J.A."/>
            <person name="Strauch E."/>
        </authorList>
    </citation>
    <scope>NUCLEOTIDE SEQUENCE</scope>
    <source>
        <strain evidence="2">17-VB00146</strain>
    </source>
</reference>
<name>A0A9Q3U833_VIBPH</name>
<protein>
    <submittedName>
        <fullName evidence="2">Uncharacterized protein</fullName>
    </submittedName>
</protein>
<dbReference type="Proteomes" id="UP000726777">
    <property type="component" value="Unassembled WGS sequence"/>
</dbReference>
<gene>
    <name evidence="2" type="ORF">IB292_03275</name>
</gene>
<comment type="caution">
    <text evidence="2">The sequence shown here is derived from an EMBL/GenBank/DDBJ whole genome shotgun (WGS) entry which is preliminary data.</text>
</comment>
<proteinExistence type="predicted"/>
<keyword evidence="1" id="KW-0812">Transmembrane</keyword>
<organism evidence="2 3">
    <name type="scientific">Vibrio parahaemolyticus</name>
    <dbReference type="NCBI Taxonomy" id="670"/>
    <lineage>
        <taxon>Bacteria</taxon>
        <taxon>Pseudomonadati</taxon>
        <taxon>Pseudomonadota</taxon>
        <taxon>Gammaproteobacteria</taxon>
        <taxon>Vibrionales</taxon>
        <taxon>Vibrionaceae</taxon>
        <taxon>Vibrio</taxon>
    </lineage>
</organism>
<feature type="transmembrane region" description="Helical" evidence="1">
    <location>
        <begin position="5"/>
        <end position="22"/>
    </location>
</feature>
<dbReference type="RefSeq" id="WP_228085725.1">
    <property type="nucleotide sequence ID" value="NZ_JACVHL010000002.1"/>
</dbReference>
<evidence type="ECO:0000313" key="3">
    <source>
        <dbReference type="Proteomes" id="UP000726777"/>
    </source>
</evidence>
<evidence type="ECO:0000313" key="2">
    <source>
        <dbReference type="EMBL" id="MCC3804054.1"/>
    </source>
</evidence>
<dbReference type="AlphaFoldDB" id="A0A9Q3U833"/>
<keyword evidence="1" id="KW-1133">Transmembrane helix</keyword>